<dbReference type="GO" id="GO:0008311">
    <property type="term" value="F:double-stranded DNA 3'-5' DNA exonuclease activity"/>
    <property type="evidence" value="ECO:0007669"/>
    <property type="project" value="UniProtKB-EC"/>
</dbReference>
<feature type="binding site" evidence="10">
    <location>
        <position position="244"/>
    </location>
    <ligand>
        <name>Mg(2+)</name>
        <dbReference type="ChEBI" id="CHEBI:18420"/>
        <label>1</label>
    </ligand>
</feature>
<keyword evidence="4 10" id="KW-0479">Metal-binding</keyword>
<reference evidence="13" key="1">
    <citation type="submission" date="2025-08" db="UniProtKB">
        <authorList>
            <consortium name="Ensembl"/>
        </authorList>
    </citation>
    <scope>IDENTIFICATION</scope>
</reference>
<comment type="cofactor">
    <cofactor evidence="10">
        <name>Mg(2+)</name>
        <dbReference type="ChEBI" id="CHEBI:18420"/>
    </cofactor>
    <cofactor evidence="10">
        <name>Mn(2+)</name>
        <dbReference type="ChEBI" id="CHEBI:29035"/>
    </cofactor>
    <text evidence="10">Probably binds two magnesium or manganese ions per subunit.</text>
</comment>
<organism evidence="13 14">
    <name type="scientific">Leptobrachium leishanense</name>
    <name type="common">Leishan spiny toad</name>
    <dbReference type="NCBI Taxonomy" id="445787"/>
    <lineage>
        <taxon>Eukaryota</taxon>
        <taxon>Metazoa</taxon>
        <taxon>Chordata</taxon>
        <taxon>Craniata</taxon>
        <taxon>Vertebrata</taxon>
        <taxon>Euteleostomi</taxon>
        <taxon>Amphibia</taxon>
        <taxon>Batrachia</taxon>
        <taxon>Anura</taxon>
        <taxon>Pelobatoidea</taxon>
        <taxon>Megophryidae</taxon>
        <taxon>Leptobrachium</taxon>
    </lineage>
</organism>
<keyword evidence="14" id="KW-1185">Reference proteome</keyword>
<evidence type="ECO:0000256" key="4">
    <source>
        <dbReference type="ARBA" id="ARBA00022723"/>
    </source>
</evidence>
<dbReference type="GeneTree" id="ENSGT00950000183016"/>
<feature type="site" description="Important for catalytic activity" evidence="11">
    <location>
        <position position="219"/>
    </location>
</feature>
<dbReference type="Proteomes" id="UP000694569">
    <property type="component" value="Unplaced"/>
</dbReference>
<dbReference type="GO" id="GO:0046872">
    <property type="term" value="F:metal ion binding"/>
    <property type="evidence" value="ECO:0007669"/>
    <property type="project" value="UniProtKB-KW"/>
</dbReference>
<dbReference type="GO" id="GO:0006284">
    <property type="term" value="P:base-excision repair"/>
    <property type="evidence" value="ECO:0007669"/>
    <property type="project" value="TreeGrafter"/>
</dbReference>
<evidence type="ECO:0000256" key="3">
    <source>
        <dbReference type="ARBA" id="ARBA00012115"/>
    </source>
</evidence>
<feature type="domain" description="Endonuclease/exonuclease/phosphatase" evidence="12">
    <location>
        <begin position="23"/>
        <end position="244"/>
    </location>
</feature>
<proteinExistence type="inferred from homology"/>
<dbReference type="InterPro" id="IPR036691">
    <property type="entry name" value="Endo/exonu/phosph_ase_sf"/>
</dbReference>
<feature type="active site" evidence="9">
    <location>
        <position position="125"/>
    </location>
</feature>
<dbReference type="PANTHER" id="PTHR22748">
    <property type="entry name" value="AP ENDONUCLEASE"/>
    <property type="match status" value="1"/>
</dbReference>
<comment type="catalytic activity">
    <reaction evidence="1">
        <text>Exonucleolytic cleavage in the 3'- to 5'-direction to yield nucleoside 5'-phosphates.</text>
        <dbReference type="EC" id="3.1.11.2"/>
    </reaction>
</comment>
<dbReference type="Pfam" id="PF03372">
    <property type="entry name" value="Exo_endo_phos"/>
    <property type="match status" value="1"/>
</dbReference>
<dbReference type="GO" id="GO:0005634">
    <property type="term" value="C:nucleus"/>
    <property type="evidence" value="ECO:0007669"/>
    <property type="project" value="TreeGrafter"/>
</dbReference>
<keyword evidence="8" id="KW-0234">DNA repair</keyword>
<feature type="binding site" evidence="10">
    <location>
        <position position="243"/>
    </location>
    <ligand>
        <name>Mg(2+)</name>
        <dbReference type="ChEBI" id="CHEBI:18420"/>
        <label>1</label>
    </ligand>
</feature>
<evidence type="ECO:0000256" key="1">
    <source>
        <dbReference type="ARBA" id="ARBA00000493"/>
    </source>
</evidence>
<dbReference type="InterPro" id="IPR004808">
    <property type="entry name" value="AP_endonuc_1"/>
</dbReference>
<dbReference type="Gene3D" id="3.60.10.10">
    <property type="entry name" value="Endonuclease/exonuclease/phosphatase"/>
    <property type="match status" value="1"/>
</dbReference>
<evidence type="ECO:0000313" key="13">
    <source>
        <dbReference type="Ensembl" id="ENSLLEP00000010592.1"/>
    </source>
</evidence>
<keyword evidence="10" id="KW-0464">Manganese</keyword>
<dbReference type="GO" id="GO:0003906">
    <property type="term" value="F:DNA-(apurinic or apyrimidinic site) endonuclease activity"/>
    <property type="evidence" value="ECO:0007669"/>
    <property type="project" value="TreeGrafter"/>
</dbReference>
<feature type="binding site" evidence="10">
    <location>
        <position position="157"/>
    </location>
    <ligand>
        <name>Mg(2+)</name>
        <dbReference type="ChEBI" id="CHEBI:18420"/>
        <label>1</label>
    </ligand>
</feature>
<reference evidence="13" key="2">
    <citation type="submission" date="2025-09" db="UniProtKB">
        <authorList>
            <consortium name="Ensembl"/>
        </authorList>
    </citation>
    <scope>IDENTIFICATION</scope>
</reference>
<dbReference type="Ensembl" id="ENSLLET00000011004.1">
    <property type="protein sequence ID" value="ENSLLEP00000010592.1"/>
    <property type="gene ID" value="ENSLLEG00000006742.1"/>
</dbReference>
<dbReference type="GO" id="GO:0008081">
    <property type="term" value="F:phosphoric diester hydrolase activity"/>
    <property type="evidence" value="ECO:0007669"/>
    <property type="project" value="TreeGrafter"/>
</dbReference>
<dbReference type="SUPFAM" id="SSF56219">
    <property type="entry name" value="DNase I-like"/>
    <property type="match status" value="1"/>
</dbReference>
<feature type="site" description="Transition state stabilizer" evidence="11">
    <location>
        <position position="157"/>
    </location>
</feature>
<dbReference type="PANTHER" id="PTHR22748:SF26">
    <property type="entry name" value="ENDONUCLEASE_EXONUCLEASE_PHOSPHATASE DOMAIN-CONTAINING PROTEIN"/>
    <property type="match status" value="1"/>
</dbReference>
<dbReference type="AlphaFoldDB" id="A0A8C5M9C8"/>
<keyword evidence="6" id="KW-0378">Hydrolase</keyword>
<accession>A0A8C5M9C8</accession>
<evidence type="ECO:0000256" key="9">
    <source>
        <dbReference type="PIRSR" id="PIRSR604808-1"/>
    </source>
</evidence>
<dbReference type="InterPro" id="IPR005135">
    <property type="entry name" value="Endo/exonuclease/phosphatase"/>
</dbReference>
<evidence type="ECO:0000256" key="8">
    <source>
        <dbReference type="ARBA" id="ARBA00023204"/>
    </source>
</evidence>
<feature type="active site" description="Proton donor/acceptor" evidence="9">
    <location>
        <position position="155"/>
    </location>
</feature>
<evidence type="ECO:0000256" key="5">
    <source>
        <dbReference type="ARBA" id="ARBA00022763"/>
    </source>
</evidence>
<feature type="binding site" evidence="10">
    <location>
        <position position="155"/>
    </location>
    <ligand>
        <name>Mg(2+)</name>
        <dbReference type="ChEBI" id="CHEBI:18420"/>
        <label>1</label>
    </ligand>
</feature>
<feature type="active site" description="Proton acceptor" evidence="9">
    <location>
        <position position="244"/>
    </location>
</feature>
<keyword evidence="5" id="KW-0227">DNA damage</keyword>
<evidence type="ECO:0000259" key="12">
    <source>
        <dbReference type="Pfam" id="PF03372"/>
    </source>
</evidence>
<comment type="similarity">
    <text evidence="2">Belongs to the DNA repair enzymes AP/ExoA family.</text>
</comment>
<evidence type="ECO:0000256" key="7">
    <source>
        <dbReference type="ARBA" id="ARBA00022842"/>
    </source>
</evidence>
<sequence length="258" mass="29568">ARGSPEMPVLFPHSKSHTMKIFSLNVKGLNIPHKRHSLYTDISSEKPDVICLQETHFKHSAYPRLYLPQYTTQFHATSPTKTRGVSILIQNRLFETHRLLKDPGGRYIILVCTINSRTYTLVSVYAPNASQTQFISRLLNKVQDVLTGTLIICGDFNLSIDPLMDRSVGGSRPHRAASIGRLRELMTQYDLYDTWRLLHPTARDYSFRSRVHNSYTRIDYFFAPGNVLPFITDCCILPITWSDHAPVLLTAVQWSTFR</sequence>
<evidence type="ECO:0000256" key="6">
    <source>
        <dbReference type="ARBA" id="ARBA00022801"/>
    </source>
</evidence>
<evidence type="ECO:0000256" key="2">
    <source>
        <dbReference type="ARBA" id="ARBA00007092"/>
    </source>
</evidence>
<dbReference type="CDD" id="cd09076">
    <property type="entry name" value="L1-EN"/>
    <property type="match status" value="1"/>
</dbReference>
<feature type="binding site" evidence="10">
    <location>
        <position position="54"/>
    </location>
    <ligand>
        <name>Mg(2+)</name>
        <dbReference type="ChEBI" id="CHEBI:18420"/>
        <label>1</label>
    </ligand>
</feature>
<feature type="site" description="Interaction with DNA substrate" evidence="11">
    <location>
        <position position="244"/>
    </location>
</feature>
<keyword evidence="7 10" id="KW-0460">Magnesium</keyword>
<dbReference type="EC" id="3.1.11.2" evidence="3"/>
<feature type="binding site" evidence="10">
    <location>
        <position position="25"/>
    </location>
    <ligand>
        <name>Mg(2+)</name>
        <dbReference type="ChEBI" id="CHEBI:18420"/>
        <label>1</label>
    </ligand>
</feature>
<evidence type="ECO:0000256" key="10">
    <source>
        <dbReference type="PIRSR" id="PIRSR604808-2"/>
    </source>
</evidence>
<dbReference type="OrthoDB" id="9836372at2759"/>
<evidence type="ECO:0000313" key="14">
    <source>
        <dbReference type="Proteomes" id="UP000694569"/>
    </source>
</evidence>
<name>A0A8C5M9C8_9ANUR</name>
<evidence type="ECO:0000256" key="11">
    <source>
        <dbReference type="PIRSR" id="PIRSR604808-3"/>
    </source>
</evidence>
<protein>
    <recommendedName>
        <fullName evidence="3">exodeoxyribonuclease III</fullName>
        <ecNumber evidence="3">3.1.11.2</ecNumber>
    </recommendedName>
</protein>